<feature type="compositionally biased region" description="Low complexity" evidence="1">
    <location>
        <begin position="53"/>
        <end position="64"/>
    </location>
</feature>
<evidence type="ECO:0000313" key="2">
    <source>
        <dbReference type="EMBL" id="KAG7155942.1"/>
    </source>
</evidence>
<reference evidence="2" key="1">
    <citation type="journal article" date="2021" name="Sci. Adv.">
        <title>The American lobster genome reveals insights on longevity, neural, and immune adaptations.</title>
        <authorList>
            <person name="Polinski J.M."/>
            <person name="Zimin A.V."/>
            <person name="Clark K.F."/>
            <person name="Kohn A.B."/>
            <person name="Sadowski N."/>
            <person name="Timp W."/>
            <person name="Ptitsyn A."/>
            <person name="Khanna P."/>
            <person name="Romanova D.Y."/>
            <person name="Williams P."/>
            <person name="Greenwood S.J."/>
            <person name="Moroz L.L."/>
            <person name="Walt D.R."/>
            <person name="Bodnar A.G."/>
        </authorList>
    </citation>
    <scope>NUCLEOTIDE SEQUENCE</scope>
    <source>
        <strain evidence="2">GMGI-L3</strain>
    </source>
</reference>
<feature type="region of interest" description="Disordered" evidence="1">
    <location>
        <begin position="127"/>
        <end position="194"/>
    </location>
</feature>
<evidence type="ECO:0000256" key="1">
    <source>
        <dbReference type="SAM" id="MobiDB-lite"/>
    </source>
</evidence>
<accession>A0A8J5JCJ3</accession>
<protein>
    <submittedName>
        <fullName evidence="2">Uncharacterized protein</fullName>
    </submittedName>
</protein>
<gene>
    <name evidence="2" type="ORF">Hamer_G012086</name>
</gene>
<keyword evidence="3" id="KW-1185">Reference proteome</keyword>
<feature type="compositionally biased region" description="Polar residues" evidence="1">
    <location>
        <begin position="139"/>
        <end position="152"/>
    </location>
</feature>
<dbReference type="Proteomes" id="UP000747542">
    <property type="component" value="Unassembled WGS sequence"/>
</dbReference>
<sequence length="194" mass="21035">MVVTQLQSKLGQVQAELQQVTQRYEAQLRSSLAERRYHQQQNSDGESTDGDDASSGASSEVALLSGGGGGGVTRGLRPSTSRYELATRVQNLKDEFTDLLTEIRRRKSVSDSGGTVGVAIQTEFEEDDGEIRRPRKRALSTTSTWSSNSGREVSSCMARPLTTPTQPGAPPILPNRDHAKPLNPPRALLVTDIT</sequence>
<proteinExistence type="predicted"/>
<organism evidence="2 3">
    <name type="scientific">Homarus americanus</name>
    <name type="common">American lobster</name>
    <dbReference type="NCBI Taxonomy" id="6706"/>
    <lineage>
        <taxon>Eukaryota</taxon>
        <taxon>Metazoa</taxon>
        <taxon>Ecdysozoa</taxon>
        <taxon>Arthropoda</taxon>
        <taxon>Crustacea</taxon>
        <taxon>Multicrustacea</taxon>
        <taxon>Malacostraca</taxon>
        <taxon>Eumalacostraca</taxon>
        <taxon>Eucarida</taxon>
        <taxon>Decapoda</taxon>
        <taxon>Pleocyemata</taxon>
        <taxon>Astacidea</taxon>
        <taxon>Nephropoidea</taxon>
        <taxon>Nephropidae</taxon>
        <taxon>Homarus</taxon>
    </lineage>
</organism>
<evidence type="ECO:0000313" key="3">
    <source>
        <dbReference type="Proteomes" id="UP000747542"/>
    </source>
</evidence>
<comment type="caution">
    <text evidence="2">The sequence shown here is derived from an EMBL/GenBank/DDBJ whole genome shotgun (WGS) entry which is preliminary data.</text>
</comment>
<dbReference type="EMBL" id="JAHLQT010040257">
    <property type="protein sequence ID" value="KAG7155942.1"/>
    <property type="molecule type" value="Genomic_DNA"/>
</dbReference>
<name>A0A8J5JCJ3_HOMAM</name>
<feature type="region of interest" description="Disordered" evidence="1">
    <location>
        <begin position="31"/>
        <end position="77"/>
    </location>
</feature>
<dbReference type="AlphaFoldDB" id="A0A8J5JCJ3"/>